<dbReference type="GO" id="GO:0016620">
    <property type="term" value="F:oxidoreductase activity, acting on the aldehyde or oxo group of donors, NAD or NADP as acceptor"/>
    <property type="evidence" value="ECO:0007669"/>
    <property type="project" value="InterPro"/>
</dbReference>
<dbReference type="NCBIfam" id="TIGR02518">
    <property type="entry name" value="EutH_ACDH"/>
    <property type="match status" value="1"/>
</dbReference>
<name>A0A0L6VZS2_9FIRM</name>
<evidence type="ECO:0000259" key="2">
    <source>
        <dbReference type="Pfam" id="PF00171"/>
    </source>
</evidence>
<protein>
    <submittedName>
        <fullName evidence="3">Acetaldehyde dehydrogenase</fullName>
    </submittedName>
</protein>
<evidence type="ECO:0000256" key="1">
    <source>
        <dbReference type="ARBA" id="ARBA00023002"/>
    </source>
</evidence>
<dbReference type="RefSeq" id="WP_013118972.1">
    <property type="nucleotide sequence ID" value="NZ_LGTE01000022.1"/>
</dbReference>
<dbReference type="EMBL" id="LGTE01000022">
    <property type="protein sequence ID" value="KNZ68770.1"/>
    <property type="molecule type" value="Genomic_DNA"/>
</dbReference>
<dbReference type="PATRIC" id="fig|281456.6.peg.2765"/>
<organism evidence="3 4">
    <name type="scientific">Thermincola ferriacetica</name>
    <dbReference type="NCBI Taxonomy" id="281456"/>
    <lineage>
        <taxon>Bacteria</taxon>
        <taxon>Bacillati</taxon>
        <taxon>Bacillota</taxon>
        <taxon>Clostridia</taxon>
        <taxon>Eubacteriales</taxon>
        <taxon>Thermincolaceae</taxon>
        <taxon>Thermincola</taxon>
    </lineage>
</organism>
<evidence type="ECO:0000313" key="3">
    <source>
        <dbReference type="EMBL" id="KNZ68770.1"/>
    </source>
</evidence>
<dbReference type="Pfam" id="PF00171">
    <property type="entry name" value="Aldedh"/>
    <property type="match status" value="1"/>
</dbReference>
<dbReference type="AlphaFoldDB" id="A0A0L6VZS2"/>
<evidence type="ECO:0000313" key="4">
    <source>
        <dbReference type="Proteomes" id="UP000037175"/>
    </source>
</evidence>
<dbReference type="SUPFAM" id="SSF53720">
    <property type="entry name" value="ALDH-like"/>
    <property type="match status" value="1"/>
</dbReference>
<dbReference type="CDD" id="cd07122">
    <property type="entry name" value="ALDH_F20_ACDH"/>
    <property type="match status" value="1"/>
</dbReference>
<dbReference type="Gene3D" id="3.40.605.10">
    <property type="entry name" value="Aldehyde Dehydrogenase, Chain A, domain 1"/>
    <property type="match status" value="1"/>
</dbReference>
<keyword evidence="1" id="KW-0560">Oxidoreductase</keyword>
<dbReference type="Proteomes" id="UP000037175">
    <property type="component" value="Unassembled WGS sequence"/>
</dbReference>
<dbReference type="InterPro" id="IPR016162">
    <property type="entry name" value="Ald_DH_N"/>
</dbReference>
<dbReference type="InterPro" id="IPR016163">
    <property type="entry name" value="Ald_DH_C"/>
</dbReference>
<keyword evidence="4" id="KW-1185">Reference proteome</keyword>
<dbReference type="InterPro" id="IPR013357">
    <property type="entry name" value="Acetaldehyde_DH_acetylating"/>
</dbReference>
<feature type="domain" description="Aldehyde dehydrogenase" evidence="2">
    <location>
        <begin position="11"/>
        <end position="273"/>
    </location>
</feature>
<reference evidence="4" key="1">
    <citation type="submission" date="2015-07" db="EMBL/GenBank/DDBJ databases">
        <title>Complete Genome of Thermincola ferriacetica strain Z-0001T.</title>
        <authorList>
            <person name="Lusk B."/>
            <person name="Badalamenti J.P."/>
            <person name="Parameswaran P."/>
            <person name="Bond D.R."/>
            <person name="Torres C.I."/>
        </authorList>
    </citation>
    <scope>NUCLEOTIDE SEQUENCE [LARGE SCALE GENOMIC DNA]</scope>
    <source>
        <strain evidence="4">Z-0001</strain>
    </source>
</reference>
<comment type="caution">
    <text evidence="3">The sequence shown here is derived from an EMBL/GenBank/DDBJ whole genome shotgun (WGS) entry which is preliminary data.</text>
</comment>
<dbReference type="Gene3D" id="3.40.309.10">
    <property type="entry name" value="Aldehyde Dehydrogenase, Chain A, domain 2"/>
    <property type="match status" value="1"/>
</dbReference>
<dbReference type="InterPro" id="IPR016161">
    <property type="entry name" value="Ald_DH/histidinol_DH"/>
</dbReference>
<accession>A0A0L6VZS2</accession>
<dbReference type="InterPro" id="IPR015590">
    <property type="entry name" value="Aldehyde_DH_dom"/>
</dbReference>
<proteinExistence type="predicted"/>
<sequence length="485" mass="51667">MAFDYDLISIQEARDIARKAKAAQEILAEFSEEKINRIVAAMAEAGKANAEWLAKMAVDETKFGVFEDKVTKNIFASTNVYEYIKDMKTVGVLKEDPDKKIVEIAAPVGVIMGIIPSTNPTSTTIYKALISVKAGNAIVFSPHPNAARCTYAAAQVMHEAAVKAGAPEGIIGCLTKTTMAATQELMRHDDIAMILATGGSAMVKAAYSSGKPAYGVGPGNVPAFIERTADVKQAVADIIRSKTFDNGVICASEQAIIVDEPIKDQVIAELKAQGAYFLNKEEIEAVSRVVMTPRGGMNAAMVGKSAQVIAEKAGIKIPVGTRILIAPLDGYGPDYPLSYEKLTTVLAFYTVKDWHDACLLSIELLKLGGIGHSFVIHTQDEQVAREFIRKPVFRILVNTPSALGGIGYTTGLAPSLTLGCGSWGGSSTSDNVTPLHLINIKRQAYGLRQAAPGTAQLSNAGRFTSEDIADVVKAVLTQLQCKATG</sequence>
<dbReference type="PANTHER" id="PTHR11699">
    <property type="entry name" value="ALDEHYDE DEHYDROGENASE-RELATED"/>
    <property type="match status" value="1"/>
</dbReference>
<gene>
    <name evidence="3" type="ORF">Tfer_2649</name>
</gene>